<dbReference type="AlphaFoldDB" id="A0A6C0BRL2"/>
<proteinExistence type="predicted"/>
<accession>A0A6C0BRL2</accession>
<organism evidence="1">
    <name type="scientific">viral metagenome</name>
    <dbReference type="NCBI Taxonomy" id="1070528"/>
    <lineage>
        <taxon>unclassified sequences</taxon>
        <taxon>metagenomes</taxon>
        <taxon>organismal metagenomes</taxon>
    </lineage>
</organism>
<dbReference type="EMBL" id="MN739217">
    <property type="protein sequence ID" value="QHS94199.1"/>
    <property type="molecule type" value="Genomic_DNA"/>
</dbReference>
<evidence type="ECO:0000313" key="1">
    <source>
        <dbReference type="EMBL" id="QHS94199.1"/>
    </source>
</evidence>
<protein>
    <submittedName>
        <fullName evidence="1">Uncharacterized protein</fullName>
    </submittedName>
</protein>
<name>A0A6C0BRL2_9ZZZZ</name>
<sequence length="128" mass="14830">MSSNRLMYDTCEYKQRLQESVTSIDFLLDPIKYEHKGRCRMELGILGGTNVSHIKGNLVDLENDLRGQNRPATNCTEYKFIPSNDNFLQGKEYIKPVNHPKVDTDMQHLPSCQMIDYKQIPRPLAKKN</sequence>
<reference evidence="1" key="1">
    <citation type="journal article" date="2020" name="Nature">
        <title>Giant virus diversity and host interactions through global metagenomics.</title>
        <authorList>
            <person name="Schulz F."/>
            <person name="Roux S."/>
            <person name="Paez-Espino D."/>
            <person name="Jungbluth S."/>
            <person name="Walsh D.A."/>
            <person name="Denef V.J."/>
            <person name="McMahon K.D."/>
            <person name="Konstantinidis K.T."/>
            <person name="Eloe-Fadrosh E.A."/>
            <person name="Kyrpides N.C."/>
            <person name="Woyke T."/>
        </authorList>
    </citation>
    <scope>NUCLEOTIDE SEQUENCE</scope>
    <source>
        <strain evidence="1">GVMAG-M-3300018416-26</strain>
    </source>
</reference>